<dbReference type="PANTHER" id="PTHR23155:SF1076">
    <property type="entry name" value="LEUCINE-RICH REPEAT (LRR) FAMILY PROTEIN-RELATED"/>
    <property type="match status" value="1"/>
</dbReference>
<keyword evidence="3" id="KW-0677">Repeat</keyword>
<evidence type="ECO:0000259" key="8">
    <source>
        <dbReference type="Pfam" id="PF23559"/>
    </source>
</evidence>
<feature type="region of interest" description="Disordered" evidence="7">
    <location>
        <begin position="1"/>
        <end position="29"/>
    </location>
</feature>
<comment type="similarity">
    <text evidence="1">Belongs to the disease resistance NB-LRR family.</text>
</comment>
<dbReference type="Pfam" id="PF23598">
    <property type="entry name" value="LRR_14"/>
    <property type="match status" value="1"/>
</dbReference>
<feature type="compositionally biased region" description="Low complexity" evidence="7">
    <location>
        <begin position="690"/>
        <end position="711"/>
    </location>
</feature>
<proteinExistence type="inferred from homology"/>
<evidence type="ECO:0000313" key="10">
    <source>
        <dbReference type="EMBL" id="WOG98161.1"/>
    </source>
</evidence>
<evidence type="ECO:0000256" key="2">
    <source>
        <dbReference type="ARBA" id="ARBA00022614"/>
    </source>
</evidence>
<feature type="region of interest" description="Disordered" evidence="7">
    <location>
        <begin position="513"/>
        <end position="735"/>
    </location>
</feature>
<keyword evidence="4" id="KW-0547">Nucleotide-binding</keyword>
<dbReference type="InterPro" id="IPR036388">
    <property type="entry name" value="WH-like_DNA-bd_sf"/>
</dbReference>
<evidence type="ECO:0000256" key="4">
    <source>
        <dbReference type="ARBA" id="ARBA00022741"/>
    </source>
</evidence>
<dbReference type="Gene3D" id="1.10.10.10">
    <property type="entry name" value="Winged helix-like DNA-binding domain superfamily/Winged helix DNA-binding domain"/>
    <property type="match status" value="1"/>
</dbReference>
<dbReference type="EMBL" id="CP093346">
    <property type="protein sequence ID" value="WOG98161.1"/>
    <property type="molecule type" value="Genomic_DNA"/>
</dbReference>
<accession>A0AAF1AZC3</accession>
<evidence type="ECO:0000313" key="11">
    <source>
        <dbReference type="Proteomes" id="UP000077755"/>
    </source>
</evidence>
<feature type="compositionally biased region" description="Basic and acidic residues" evidence="7">
    <location>
        <begin position="1"/>
        <end position="10"/>
    </location>
</feature>
<reference evidence="10" key="2">
    <citation type="submission" date="2022-03" db="EMBL/GenBank/DDBJ databases">
        <title>Draft title - Genomic analysis of global carrot germplasm unveils the trajectory of domestication and the origin of high carotenoid orange carrot.</title>
        <authorList>
            <person name="Iorizzo M."/>
            <person name="Ellison S."/>
            <person name="Senalik D."/>
            <person name="Macko-Podgorni A."/>
            <person name="Grzebelus D."/>
            <person name="Bostan H."/>
            <person name="Rolling W."/>
            <person name="Curaba J."/>
            <person name="Simon P."/>
        </authorList>
    </citation>
    <scope>NUCLEOTIDE SEQUENCE</scope>
    <source>
        <tissue evidence="10">Leaf</tissue>
    </source>
</reference>
<feature type="compositionally biased region" description="Basic and acidic residues" evidence="7">
    <location>
        <begin position="576"/>
        <end position="590"/>
    </location>
</feature>
<dbReference type="Gene3D" id="3.80.10.10">
    <property type="entry name" value="Ribonuclease Inhibitor"/>
    <property type="match status" value="1"/>
</dbReference>
<feature type="compositionally biased region" description="Basic and acidic residues" evidence="7">
    <location>
        <begin position="723"/>
        <end position="733"/>
    </location>
</feature>
<feature type="domain" description="Disease resistance protein winged helix" evidence="8">
    <location>
        <begin position="201"/>
        <end position="272"/>
    </location>
</feature>
<keyword evidence="2" id="KW-0433">Leucine-rich repeat</keyword>
<dbReference type="GO" id="GO:0098542">
    <property type="term" value="P:defense response to other organism"/>
    <property type="evidence" value="ECO:0007669"/>
    <property type="project" value="TreeGrafter"/>
</dbReference>
<dbReference type="SUPFAM" id="SSF52047">
    <property type="entry name" value="RNI-like"/>
    <property type="match status" value="1"/>
</dbReference>
<evidence type="ECO:0000256" key="7">
    <source>
        <dbReference type="SAM" id="MobiDB-lite"/>
    </source>
</evidence>
<evidence type="ECO:0000259" key="9">
    <source>
        <dbReference type="Pfam" id="PF23598"/>
    </source>
</evidence>
<dbReference type="InterPro" id="IPR032675">
    <property type="entry name" value="LRR_dom_sf"/>
</dbReference>
<keyword evidence="6" id="KW-0067">ATP-binding</keyword>
<feature type="compositionally biased region" description="Basic and acidic residues" evidence="7">
    <location>
        <begin position="529"/>
        <end position="554"/>
    </location>
</feature>
<dbReference type="PANTHER" id="PTHR23155">
    <property type="entry name" value="DISEASE RESISTANCE PROTEIN RP"/>
    <property type="match status" value="1"/>
</dbReference>
<keyword evidence="5" id="KW-0611">Plant defense</keyword>
<sequence>MSKQENDGTKNSDSQNQTEGKFPKVPANLNEIEEKKINAEGKGSSALLYTWANRELEYITSTCEKLQVYDVVVLEELKLAVNKLQVIRDAITSDSSSAPSADDEAGDDIEKELRLFKKYIRKMKLPIPYKFDAKDLDKQLEELNKSATRTADEIALFMLQKQIPRLHLNPTFENSPAFRDFEVQYNALPNNLKLCLLCFSVFPARAIIKKRLMVYWWIAEGFIDQKGDAEKAKDLEQLGAEYFNELVKKDFIKPYHNKRRLEVETCKMPSFIRSAVISIAARAKFFDFHSTGRPEVNCRSSFRSALFNGIHGLESDFDFEKFHVVFNVCEDILDIKPEWIHRMKNVVVLYLGRWQSIGNHHIEVNEEKFLEALGDMKQLKLLSLQGISRIVALPDQVTKLENLTILDLRACHNLERIPREIGLLKSLTHLDLSECYLLENIPKGLSKLKNLLVLKGFAVVEPSKDSCNLKDLSKLPKLRKLSIFTGLKDFPKEDDLKAFQQLTALTKLKIVWGGKGRDPSNQPQNESTMGEKSENYQEVSMERQKPTLENKDNEGSTDPPAPGTGPEHSVASTEPDAVRAPEGDNRETPQDKTTLSSKGSTLQDMAKLPKLKDLKPNFCFGETTPHETGTKIAASDAMDSVAPVLAPRLPSEPAAEPGKVTGEATRPELLSTPESKVATAATEDTEKVPSSKMSNTNSSSRSAVLKSSSKQAKQKKWWNRIKRSPENGKKNGDSQHLPAKLQKLELQCFPNTKAPDWLHPTKLKYLEKLYIRGGQLSDLGGNTREWNGKVIPWAVKILRLKYITGLAMHWKEVDKLFPQLSFLEKVDCPQLTFFPCDEAGVWIKKDKVLE</sequence>
<name>A0AAF1AZC3_DAUCS</name>
<dbReference type="InterPro" id="IPR058922">
    <property type="entry name" value="WHD_DRP"/>
</dbReference>
<feature type="compositionally biased region" description="Polar residues" evidence="7">
    <location>
        <begin position="519"/>
        <end position="528"/>
    </location>
</feature>
<dbReference type="AlphaFoldDB" id="A0AAF1AZC3"/>
<gene>
    <name evidence="10" type="ORF">DCAR_0417502</name>
</gene>
<dbReference type="InterPro" id="IPR055414">
    <property type="entry name" value="LRR_R13L4/SHOC2-like"/>
</dbReference>
<dbReference type="FunFam" id="1.10.10.10:FF:000322">
    <property type="entry name" value="Probable disease resistance protein At1g63360"/>
    <property type="match status" value="1"/>
</dbReference>
<dbReference type="Proteomes" id="UP000077755">
    <property type="component" value="Chromosome 4"/>
</dbReference>
<feature type="compositionally biased region" description="Basic residues" evidence="7">
    <location>
        <begin position="712"/>
        <end position="722"/>
    </location>
</feature>
<evidence type="ECO:0008006" key="12">
    <source>
        <dbReference type="Google" id="ProtNLM"/>
    </source>
</evidence>
<evidence type="ECO:0000256" key="5">
    <source>
        <dbReference type="ARBA" id="ARBA00022821"/>
    </source>
</evidence>
<reference evidence="10" key="1">
    <citation type="journal article" date="2016" name="Nat. Genet.">
        <title>A high-quality carrot genome assembly provides new insights into carotenoid accumulation and asterid genome evolution.</title>
        <authorList>
            <person name="Iorizzo M."/>
            <person name="Ellison S."/>
            <person name="Senalik D."/>
            <person name="Zeng P."/>
            <person name="Satapoomin P."/>
            <person name="Huang J."/>
            <person name="Bowman M."/>
            <person name="Iovene M."/>
            <person name="Sanseverino W."/>
            <person name="Cavagnaro P."/>
            <person name="Yildiz M."/>
            <person name="Macko-Podgorni A."/>
            <person name="Moranska E."/>
            <person name="Grzebelus E."/>
            <person name="Grzebelus D."/>
            <person name="Ashrafi H."/>
            <person name="Zheng Z."/>
            <person name="Cheng S."/>
            <person name="Spooner D."/>
            <person name="Van Deynze A."/>
            <person name="Simon P."/>
        </authorList>
    </citation>
    <scope>NUCLEOTIDE SEQUENCE</scope>
    <source>
        <tissue evidence="10">Leaf</tissue>
    </source>
</reference>
<dbReference type="GO" id="GO:0005524">
    <property type="term" value="F:ATP binding"/>
    <property type="evidence" value="ECO:0007669"/>
    <property type="project" value="UniProtKB-KW"/>
</dbReference>
<evidence type="ECO:0000256" key="3">
    <source>
        <dbReference type="ARBA" id="ARBA00022737"/>
    </source>
</evidence>
<organism evidence="10 11">
    <name type="scientific">Daucus carota subsp. sativus</name>
    <name type="common">Carrot</name>
    <dbReference type="NCBI Taxonomy" id="79200"/>
    <lineage>
        <taxon>Eukaryota</taxon>
        <taxon>Viridiplantae</taxon>
        <taxon>Streptophyta</taxon>
        <taxon>Embryophyta</taxon>
        <taxon>Tracheophyta</taxon>
        <taxon>Spermatophyta</taxon>
        <taxon>Magnoliopsida</taxon>
        <taxon>eudicotyledons</taxon>
        <taxon>Gunneridae</taxon>
        <taxon>Pentapetalae</taxon>
        <taxon>asterids</taxon>
        <taxon>campanulids</taxon>
        <taxon>Apiales</taxon>
        <taxon>Apiaceae</taxon>
        <taxon>Apioideae</taxon>
        <taxon>Scandiceae</taxon>
        <taxon>Daucinae</taxon>
        <taxon>Daucus</taxon>
        <taxon>Daucus sect. Daucus</taxon>
    </lineage>
</organism>
<feature type="domain" description="Disease resistance R13L4/SHOC-2-like LRR" evidence="9">
    <location>
        <begin position="363"/>
        <end position="518"/>
    </location>
</feature>
<evidence type="ECO:0000256" key="1">
    <source>
        <dbReference type="ARBA" id="ARBA00008894"/>
    </source>
</evidence>
<feature type="compositionally biased region" description="Polar residues" evidence="7">
    <location>
        <begin position="591"/>
        <end position="603"/>
    </location>
</feature>
<dbReference type="InterPro" id="IPR044974">
    <property type="entry name" value="Disease_R_plants"/>
</dbReference>
<keyword evidence="11" id="KW-1185">Reference proteome</keyword>
<protein>
    <recommendedName>
        <fullName evidence="12">Disease resistance RPP13-like protein 4</fullName>
    </recommendedName>
</protein>
<dbReference type="Pfam" id="PF23559">
    <property type="entry name" value="WHD_DRP"/>
    <property type="match status" value="1"/>
</dbReference>
<evidence type="ECO:0000256" key="6">
    <source>
        <dbReference type="ARBA" id="ARBA00022840"/>
    </source>
</evidence>